<dbReference type="CDD" id="cd00093">
    <property type="entry name" value="HTH_XRE"/>
    <property type="match status" value="1"/>
</dbReference>
<dbReference type="InterPro" id="IPR050807">
    <property type="entry name" value="TransReg_Diox_bact_type"/>
</dbReference>
<dbReference type="KEGG" id="mag:amb1730"/>
<dbReference type="AlphaFoldDB" id="Q2W6J1"/>
<keyword evidence="4" id="KW-1185">Reference proteome</keyword>
<dbReference type="GO" id="GO:0003700">
    <property type="term" value="F:DNA-binding transcription factor activity"/>
    <property type="evidence" value="ECO:0007669"/>
    <property type="project" value="TreeGrafter"/>
</dbReference>
<sequence length="164" mass="18453">MLPLRYAHHSASTPKYRTLFRTGESSHNAVRWSSSFVPNDNRGVSMNLKQQIGLKVRAARLKRSLTQEQLAERVDKTAESISNIERGHVTPPLDTLARIAQELDTPMTFFFEDIGTPRAVARNRLELEHRLRSLGEELTDAELRLSVSIMEAIKTQSGNGDNSP</sequence>
<name>Q2W6J1_PARM1</name>
<dbReference type="EMBL" id="AP007255">
    <property type="protein sequence ID" value="BAE50534.1"/>
    <property type="molecule type" value="Genomic_DNA"/>
</dbReference>
<dbReference type="GO" id="GO:0003677">
    <property type="term" value="F:DNA binding"/>
    <property type="evidence" value="ECO:0007669"/>
    <property type="project" value="UniProtKB-KW"/>
</dbReference>
<dbReference type="PANTHER" id="PTHR46797">
    <property type="entry name" value="HTH-TYPE TRANSCRIPTIONAL REGULATOR"/>
    <property type="match status" value="1"/>
</dbReference>
<dbReference type="SUPFAM" id="SSF47413">
    <property type="entry name" value="lambda repressor-like DNA-binding domains"/>
    <property type="match status" value="1"/>
</dbReference>
<keyword evidence="1" id="KW-0238">DNA-binding</keyword>
<reference evidence="3 4" key="1">
    <citation type="journal article" date="2005" name="DNA Res.">
        <title>Complete genome sequence of the facultative anaerobic magnetotactic bacterium Magnetospirillum sp. strain AMB-1.</title>
        <authorList>
            <person name="Matsunaga T."/>
            <person name="Okamura Y."/>
            <person name="Fukuda Y."/>
            <person name="Wahyudi A.T."/>
            <person name="Murase Y."/>
            <person name="Takeyama H."/>
        </authorList>
    </citation>
    <scope>NUCLEOTIDE SEQUENCE [LARGE SCALE GENOMIC DNA]</scope>
    <source>
        <strain evidence="4">ATCC 700264 / AMB-1</strain>
    </source>
</reference>
<dbReference type="PANTHER" id="PTHR46797:SF1">
    <property type="entry name" value="METHYLPHOSPHONATE SYNTHASE"/>
    <property type="match status" value="1"/>
</dbReference>
<dbReference type="Gene3D" id="1.10.260.40">
    <property type="entry name" value="lambda repressor-like DNA-binding domains"/>
    <property type="match status" value="1"/>
</dbReference>
<organism evidence="3 4">
    <name type="scientific">Paramagnetospirillum magneticum (strain ATCC 700264 / AMB-1)</name>
    <name type="common">Magnetospirillum magneticum</name>
    <dbReference type="NCBI Taxonomy" id="342108"/>
    <lineage>
        <taxon>Bacteria</taxon>
        <taxon>Pseudomonadati</taxon>
        <taxon>Pseudomonadota</taxon>
        <taxon>Alphaproteobacteria</taxon>
        <taxon>Rhodospirillales</taxon>
        <taxon>Magnetospirillaceae</taxon>
        <taxon>Paramagnetospirillum</taxon>
    </lineage>
</organism>
<protein>
    <submittedName>
        <fullName evidence="3">Predicted transcriptional regulator</fullName>
    </submittedName>
</protein>
<evidence type="ECO:0000259" key="2">
    <source>
        <dbReference type="PROSITE" id="PS50943"/>
    </source>
</evidence>
<dbReference type="InterPro" id="IPR010982">
    <property type="entry name" value="Lambda_DNA-bd_dom_sf"/>
</dbReference>
<dbReference type="InterPro" id="IPR001387">
    <property type="entry name" value="Cro/C1-type_HTH"/>
</dbReference>
<dbReference type="HOGENOM" id="CLU_1617028_0_0_5"/>
<gene>
    <name evidence="3" type="ordered locus">amb1730</name>
</gene>
<evidence type="ECO:0000313" key="3">
    <source>
        <dbReference type="EMBL" id="BAE50534.1"/>
    </source>
</evidence>
<evidence type="ECO:0000313" key="4">
    <source>
        <dbReference type="Proteomes" id="UP000007058"/>
    </source>
</evidence>
<dbReference type="STRING" id="342108.amb1730"/>
<proteinExistence type="predicted"/>
<feature type="domain" description="HTH cro/C1-type" evidence="2">
    <location>
        <begin position="56"/>
        <end position="110"/>
    </location>
</feature>
<dbReference type="SMART" id="SM00530">
    <property type="entry name" value="HTH_XRE"/>
    <property type="match status" value="1"/>
</dbReference>
<dbReference type="GO" id="GO:0005829">
    <property type="term" value="C:cytosol"/>
    <property type="evidence" value="ECO:0007669"/>
    <property type="project" value="TreeGrafter"/>
</dbReference>
<dbReference type="PROSITE" id="PS50943">
    <property type="entry name" value="HTH_CROC1"/>
    <property type="match status" value="1"/>
</dbReference>
<evidence type="ECO:0000256" key="1">
    <source>
        <dbReference type="ARBA" id="ARBA00023125"/>
    </source>
</evidence>
<dbReference type="Pfam" id="PF01381">
    <property type="entry name" value="HTH_3"/>
    <property type="match status" value="1"/>
</dbReference>
<accession>Q2W6J1</accession>
<dbReference type="Proteomes" id="UP000007058">
    <property type="component" value="Chromosome"/>
</dbReference>